<dbReference type="OrthoDB" id="5850553at2759"/>
<evidence type="ECO:0008006" key="10">
    <source>
        <dbReference type="Google" id="ProtNLM"/>
    </source>
</evidence>
<evidence type="ECO:0000313" key="9">
    <source>
        <dbReference type="Proteomes" id="UP000271889"/>
    </source>
</evidence>
<dbReference type="AlphaFoldDB" id="A0A3P6SZU7"/>
<accession>A0A3P6SZU7</accession>
<dbReference type="PANTHER" id="PTHR22730:SF1">
    <property type="entry name" value="PROMININ-LIKE PROTEIN"/>
    <property type="match status" value="1"/>
</dbReference>
<protein>
    <recommendedName>
        <fullName evidence="10">Prominin</fullName>
    </recommendedName>
</protein>
<comment type="subcellular location">
    <subcellularLocation>
        <location evidence="1">Membrane</location>
        <topology evidence="1">Multi-pass membrane protein</topology>
    </subcellularLocation>
</comment>
<evidence type="ECO:0000256" key="7">
    <source>
        <dbReference type="SAM" id="Phobius"/>
    </source>
</evidence>
<name>A0A3P6SZU7_CYLGO</name>
<evidence type="ECO:0000256" key="2">
    <source>
        <dbReference type="ARBA" id="ARBA00006058"/>
    </source>
</evidence>
<dbReference type="Proteomes" id="UP000271889">
    <property type="component" value="Unassembled WGS sequence"/>
</dbReference>
<feature type="transmembrane region" description="Helical" evidence="7">
    <location>
        <begin position="126"/>
        <end position="151"/>
    </location>
</feature>
<organism evidence="8 9">
    <name type="scientific">Cylicostephanus goldi</name>
    <name type="common">Nematode worm</name>
    <dbReference type="NCBI Taxonomy" id="71465"/>
    <lineage>
        <taxon>Eukaryota</taxon>
        <taxon>Metazoa</taxon>
        <taxon>Ecdysozoa</taxon>
        <taxon>Nematoda</taxon>
        <taxon>Chromadorea</taxon>
        <taxon>Rhabditida</taxon>
        <taxon>Rhabditina</taxon>
        <taxon>Rhabditomorpha</taxon>
        <taxon>Strongyloidea</taxon>
        <taxon>Strongylidae</taxon>
        <taxon>Cylicostephanus</taxon>
    </lineage>
</organism>
<evidence type="ECO:0000313" key="8">
    <source>
        <dbReference type="EMBL" id="VDK81212.1"/>
    </source>
</evidence>
<dbReference type="PANTHER" id="PTHR22730">
    <property type="entry name" value="PROMININ PROM PROTEIN"/>
    <property type="match status" value="1"/>
</dbReference>
<comment type="similarity">
    <text evidence="2">Belongs to the prominin family.</text>
</comment>
<keyword evidence="9" id="KW-1185">Reference proteome</keyword>
<keyword evidence="3 7" id="KW-0812">Transmembrane</keyword>
<reference evidence="8 9" key="1">
    <citation type="submission" date="2018-11" db="EMBL/GenBank/DDBJ databases">
        <authorList>
            <consortium name="Pathogen Informatics"/>
        </authorList>
    </citation>
    <scope>NUCLEOTIDE SEQUENCE [LARGE SCALE GENOMIC DNA]</scope>
</reference>
<keyword evidence="5 7" id="KW-0472">Membrane</keyword>
<keyword evidence="6" id="KW-0325">Glycoprotein</keyword>
<evidence type="ECO:0000256" key="1">
    <source>
        <dbReference type="ARBA" id="ARBA00004141"/>
    </source>
</evidence>
<proteinExistence type="inferred from homology"/>
<dbReference type="InterPro" id="IPR008795">
    <property type="entry name" value="Prominin"/>
</dbReference>
<dbReference type="Pfam" id="PF05478">
    <property type="entry name" value="Prominin"/>
    <property type="match status" value="1"/>
</dbReference>
<evidence type="ECO:0000256" key="5">
    <source>
        <dbReference type="ARBA" id="ARBA00023136"/>
    </source>
</evidence>
<evidence type="ECO:0000256" key="3">
    <source>
        <dbReference type="ARBA" id="ARBA00022692"/>
    </source>
</evidence>
<evidence type="ECO:0000256" key="4">
    <source>
        <dbReference type="ARBA" id="ARBA00022989"/>
    </source>
</evidence>
<evidence type="ECO:0000256" key="6">
    <source>
        <dbReference type="ARBA" id="ARBA00023180"/>
    </source>
</evidence>
<dbReference type="EMBL" id="UYRV01027599">
    <property type="protein sequence ID" value="VDK81212.1"/>
    <property type="molecule type" value="Genomic_DNA"/>
</dbReference>
<keyword evidence="4 7" id="KW-1133">Transmembrane helix</keyword>
<sequence>MVTIQVIEQIQAIDSHLARPLRSKLSTLAKNLTQINEKIVGMKIPVASLLGKLQHSQALLSEDLRESLHKAARQQLQEIVANVDAYVDHVKHEMQREVSSCAPIKEILSSSTAAVCDHAIDPMNGVWMAMLISLLCLIPVVVISTSLVNLYDKMHSYPKYVVETPQDNPHMSSFITDIYETRQKP</sequence>
<gene>
    <name evidence="8" type="ORF">CGOC_LOCUS7800</name>
</gene>
<dbReference type="GO" id="GO:0016020">
    <property type="term" value="C:membrane"/>
    <property type="evidence" value="ECO:0007669"/>
    <property type="project" value="UniProtKB-SubCell"/>
</dbReference>